<proteinExistence type="predicted"/>
<dbReference type="RefSeq" id="WP_138472640.1">
    <property type="nucleotide sequence ID" value="NZ_VBTE01000037.1"/>
</dbReference>
<accession>A0A5R9C0H6</accession>
<dbReference type="EMBL" id="VBTE01000037">
    <property type="protein sequence ID" value="TLQ06183.1"/>
    <property type="molecule type" value="Genomic_DNA"/>
</dbReference>
<dbReference type="Proteomes" id="UP000307201">
    <property type="component" value="Unassembled WGS sequence"/>
</dbReference>
<evidence type="ECO:0000313" key="1">
    <source>
        <dbReference type="EMBL" id="TLQ06183.1"/>
    </source>
</evidence>
<protein>
    <submittedName>
        <fullName evidence="1">Uncharacterized protein</fullName>
    </submittedName>
</protein>
<evidence type="ECO:0000313" key="2">
    <source>
        <dbReference type="Proteomes" id="UP000307201"/>
    </source>
</evidence>
<sequence length="169" mass="19704">MLEAKVDQFNLVMRPHDFDLLDSAEWSALAEKMIQSFIENTRIDQLFGQLSESDSFRPAGYNVVYNFNGLPAHAIAFSVKQADKGLLVSTNAHFWNMWQKRYFEKFNERLELFKLFKMIQNPKIYTAHFSRVDLAIDFIDEGIDVGALYRSIMDGRSEVYYDHKTKKTG</sequence>
<dbReference type="AlphaFoldDB" id="A0A5R9C0H6"/>
<organism evidence="1 2">
    <name type="scientific">Marinilactibacillus psychrotolerans</name>
    <dbReference type="NCBI Taxonomy" id="191770"/>
    <lineage>
        <taxon>Bacteria</taxon>
        <taxon>Bacillati</taxon>
        <taxon>Bacillota</taxon>
        <taxon>Bacilli</taxon>
        <taxon>Lactobacillales</taxon>
        <taxon>Carnobacteriaceae</taxon>
        <taxon>Marinilactibacillus</taxon>
    </lineage>
</organism>
<name>A0A5R9C0H6_9LACT</name>
<gene>
    <name evidence="1" type="ORF">FEZ48_10800</name>
</gene>
<comment type="caution">
    <text evidence="1">The sequence shown here is derived from an EMBL/GenBank/DDBJ whole genome shotgun (WGS) entry which is preliminary data.</text>
</comment>
<dbReference type="OrthoDB" id="2223502at2"/>
<reference evidence="1 2" key="1">
    <citation type="submission" date="2019-05" db="EMBL/GenBank/DDBJ databases">
        <title>The metagenome of a microbial culture collection derived from dairy environment covers the genomic content of the human microbiome.</title>
        <authorList>
            <person name="Roder T."/>
            <person name="Wuthrich D."/>
            <person name="Sattari Z."/>
            <person name="Von Ah U."/>
            <person name="Bar C."/>
            <person name="Ronchi F."/>
            <person name="Macpherson A.J."/>
            <person name="Ganal-Vonarburg S.C."/>
            <person name="Bruggmann R."/>
            <person name="Vergeres G."/>
        </authorList>
    </citation>
    <scope>NUCLEOTIDE SEQUENCE [LARGE SCALE GENOMIC DNA]</scope>
    <source>
        <strain evidence="1 2">FAM 24235</strain>
    </source>
</reference>